<name>A0A066Z0D4_9ACTN</name>
<dbReference type="Proteomes" id="UP000027178">
    <property type="component" value="Unassembled WGS sequence"/>
</dbReference>
<accession>A0A066Z0D4</accession>
<dbReference type="HOGENOM" id="CLU_3080783_0_0_11"/>
<evidence type="ECO:0000313" key="2">
    <source>
        <dbReference type="EMBL" id="KDN85674.1"/>
    </source>
</evidence>
<proteinExistence type="predicted"/>
<organism evidence="2 3">
    <name type="scientific">Kitasatospora cheerisanensis KCTC 2395</name>
    <dbReference type="NCBI Taxonomy" id="1348663"/>
    <lineage>
        <taxon>Bacteria</taxon>
        <taxon>Bacillati</taxon>
        <taxon>Actinomycetota</taxon>
        <taxon>Actinomycetes</taxon>
        <taxon>Kitasatosporales</taxon>
        <taxon>Streptomycetaceae</taxon>
        <taxon>Kitasatospora</taxon>
    </lineage>
</organism>
<keyword evidence="3" id="KW-1185">Reference proteome</keyword>
<gene>
    <name evidence="2" type="ORF">KCH_25830</name>
</gene>
<protein>
    <submittedName>
        <fullName evidence="2">Uncharacterized protein</fullName>
    </submittedName>
</protein>
<feature type="region of interest" description="Disordered" evidence="1">
    <location>
        <begin position="17"/>
        <end position="52"/>
    </location>
</feature>
<evidence type="ECO:0000313" key="3">
    <source>
        <dbReference type="Proteomes" id="UP000027178"/>
    </source>
</evidence>
<evidence type="ECO:0000256" key="1">
    <source>
        <dbReference type="SAM" id="MobiDB-lite"/>
    </source>
</evidence>
<dbReference type="AlphaFoldDB" id="A0A066Z0D4"/>
<feature type="compositionally biased region" description="Low complexity" evidence="1">
    <location>
        <begin position="18"/>
        <end position="29"/>
    </location>
</feature>
<comment type="caution">
    <text evidence="2">The sequence shown here is derived from an EMBL/GenBank/DDBJ whole genome shotgun (WGS) entry which is preliminary data.</text>
</comment>
<dbReference type="EMBL" id="JNBY01000080">
    <property type="protein sequence ID" value="KDN85674.1"/>
    <property type="molecule type" value="Genomic_DNA"/>
</dbReference>
<reference evidence="2 3" key="1">
    <citation type="submission" date="2014-05" db="EMBL/GenBank/DDBJ databases">
        <title>Draft Genome Sequence of Kitasatospora cheerisanensis KCTC 2395.</title>
        <authorList>
            <person name="Nam D.H."/>
        </authorList>
    </citation>
    <scope>NUCLEOTIDE SEQUENCE [LARGE SCALE GENOMIC DNA]</scope>
    <source>
        <strain evidence="2 3">KCTC 2395</strain>
    </source>
</reference>
<sequence length="52" mass="5123">MMMYLIAIPRRSSEFRVAAQPPSGLPAPGASGGGPREQAAAGGRLLAGVSGG</sequence>